<feature type="region of interest" description="Disordered" evidence="1">
    <location>
        <begin position="77"/>
        <end position="104"/>
    </location>
</feature>
<keyword evidence="4" id="KW-1185">Reference proteome</keyword>
<keyword evidence="2" id="KW-0812">Transmembrane</keyword>
<sequence length="104" mass="11746">MRLLHSKNCLIHRQCGKAQQTHFVATYFSLLLPTMLLSLVAVIDTCSCGFCHDGRRCCCCFNHAPPRSFMQPTKSTIAHASNNPKRHRGLPPESTATYIKRSER</sequence>
<evidence type="ECO:0000256" key="2">
    <source>
        <dbReference type="SAM" id="Phobius"/>
    </source>
</evidence>
<gene>
    <name evidence="3" type="ORF">POPTR_017G106850</name>
</gene>
<dbReference type="AlphaFoldDB" id="A0A3N7I0X6"/>
<keyword evidence="2" id="KW-1133">Transmembrane helix</keyword>
<name>A0A3N7I0X6_POPTR</name>
<evidence type="ECO:0000313" key="4">
    <source>
        <dbReference type="Proteomes" id="UP000006729"/>
    </source>
</evidence>
<dbReference type="InParanoid" id="A0A3N7I0X6"/>
<organism evidence="3 4">
    <name type="scientific">Populus trichocarpa</name>
    <name type="common">Western balsam poplar</name>
    <name type="synonym">Populus balsamifera subsp. trichocarpa</name>
    <dbReference type="NCBI Taxonomy" id="3694"/>
    <lineage>
        <taxon>Eukaryota</taxon>
        <taxon>Viridiplantae</taxon>
        <taxon>Streptophyta</taxon>
        <taxon>Embryophyta</taxon>
        <taxon>Tracheophyta</taxon>
        <taxon>Spermatophyta</taxon>
        <taxon>Magnoliopsida</taxon>
        <taxon>eudicotyledons</taxon>
        <taxon>Gunneridae</taxon>
        <taxon>Pentapetalae</taxon>
        <taxon>rosids</taxon>
        <taxon>fabids</taxon>
        <taxon>Malpighiales</taxon>
        <taxon>Salicaceae</taxon>
        <taxon>Saliceae</taxon>
        <taxon>Populus</taxon>
    </lineage>
</organism>
<reference evidence="3 4" key="1">
    <citation type="journal article" date="2006" name="Science">
        <title>The genome of black cottonwood, Populus trichocarpa (Torr. &amp; Gray).</title>
        <authorList>
            <person name="Tuskan G.A."/>
            <person name="Difazio S."/>
            <person name="Jansson S."/>
            <person name="Bohlmann J."/>
            <person name="Grigoriev I."/>
            <person name="Hellsten U."/>
            <person name="Putnam N."/>
            <person name="Ralph S."/>
            <person name="Rombauts S."/>
            <person name="Salamov A."/>
            <person name="Schein J."/>
            <person name="Sterck L."/>
            <person name="Aerts A."/>
            <person name="Bhalerao R.R."/>
            <person name="Bhalerao R.P."/>
            <person name="Blaudez D."/>
            <person name="Boerjan W."/>
            <person name="Brun A."/>
            <person name="Brunner A."/>
            <person name="Busov V."/>
            <person name="Campbell M."/>
            <person name="Carlson J."/>
            <person name="Chalot M."/>
            <person name="Chapman J."/>
            <person name="Chen G.L."/>
            <person name="Cooper D."/>
            <person name="Coutinho P.M."/>
            <person name="Couturier J."/>
            <person name="Covert S."/>
            <person name="Cronk Q."/>
            <person name="Cunningham R."/>
            <person name="Davis J."/>
            <person name="Degroeve S."/>
            <person name="Dejardin A."/>
            <person name="Depamphilis C."/>
            <person name="Detter J."/>
            <person name="Dirks B."/>
            <person name="Dubchak I."/>
            <person name="Duplessis S."/>
            <person name="Ehlting J."/>
            <person name="Ellis B."/>
            <person name="Gendler K."/>
            <person name="Goodstein D."/>
            <person name="Gribskov M."/>
            <person name="Grimwood J."/>
            <person name="Groover A."/>
            <person name="Gunter L."/>
            <person name="Hamberger B."/>
            <person name="Heinze B."/>
            <person name="Helariutta Y."/>
            <person name="Henrissat B."/>
            <person name="Holligan D."/>
            <person name="Holt R."/>
            <person name="Huang W."/>
            <person name="Islam-Faridi N."/>
            <person name="Jones S."/>
            <person name="Jones-Rhoades M."/>
            <person name="Jorgensen R."/>
            <person name="Joshi C."/>
            <person name="Kangasjarvi J."/>
            <person name="Karlsson J."/>
            <person name="Kelleher C."/>
            <person name="Kirkpatrick R."/>
            <person name="Kirst M."/>
            <person name="Kohler A."/>
            <person name="Kalluri U."/>
            <person name="Larimer F."/>
            <person name="Leebens-Mack J."/>
            <person name="Leple J.C."/>
            <person name="Locascio P."/>
            <person name="Lou Y."/>
            <person name="Lucas S."/>
            <person name="Martin F."/>
            <person name="Montanini B."/>
            <person name="Napoli C."/>
            <person name="Nelson D.R."/>
            <person name="Nelson C."/>
            <person name="Nieminen K."/>
            <person name="Nilsson O."/>
            <person name="Pereda V."/>
            <person name="Peter G."/>
            <person name="Philippe R."/>
            <person name="Pilate G."/>
            <person name="Poliakov A."/>
            <person name="Razumovskaya J."/>
            <person name="Richardson P."/>
            <person name="Rinaldi C."/>
            <person name="Ritland K."/>
            <person name="Rouze P."/>
            <person name="Ryaboy D."/>
            <person name="Schmutz J."/>
            <person name="Schrader J."/>
            <person name="Segerman B."/>
            <person name="Shin H."/>
            <person name="Siddiqui A."/>
            <person name="Sterky F."/>
            <person name="Terry A."/>
            <person name="Tsai C.J."/>
            <person name="Uberbacher E."/>
            <person name="Unneberg P."/>
            <person name="Vahala J."/>
            <person name="Wall K."/>
            <person name="Wessler S."/>
            <person name="Yang G."/>
            <person name="Yin T."/>
            <person name="Douglas C."/>
            <person name="Marra M."/>
            <person name="Sandberg G."/>
            <person name="Van de Peer Y."/>
            <person name="Rokhsar D."/>
        </authorList>
    </citation>
    <scope>NUCLEOTIDE SEQUENCE [LARGE SCALE GENOMIC DNA]</scope>
    <source>
        <strain evidence="4">cv. Nisqually</strain>
    </source>
</reference>
<evidence type="ECO:0000256" key="1">
    <source>
        <dbReference type="SAM" id="MobiDB-lite"/>
    </source>
</evidence>
<dbReference type="EMBL" id="CM009306">
    <property type="protein sequence ID" value="RQP02195.1"/>
    <property type="molecule type" value="Genomic_DNA"/>
</dbReference>
<feature type="transmembrane region" description="Helical" evidence="2">
    <location>
        <begin position="21"/>
        <end position="43"/>
    </location>
</feature>
<evidence type="ECO:0000313" key="3">
    <source>
        <dbReference type="EMBL" id="RQP02195.1"/>
    </source>
</evidence>
<dbReference type="Proteomes" id="UP000006729">
    <property type="component" value="Chromosome 17"/>
</dbReference>
<keyword evidence="2" id="KW-0472">Membrane</keyword>
<accession>A0A3N7I0X6</accession>
<proteinExistence type="predicted"/>
<protein>
    <submittedName>
        <fullName evidence="3">Uncharacterized protein</fullName>
    </submittedName>
</protein>